<dbReference type="EMBL" id="VSRR010005580">
    <property type="protein sequence ID" value="MPC42816.1"/>
    <property type="molecule type" value="Genomic_DNA"/>
</dbReference>
<feature type="region of interest" description="Disordered" evidence="1">
    <location>
        <begin position="1"/>
        <end position="50"/>
    </location>
</feature>
<evidence type="ECO:0000313" key="3">
    <source>
        <dbReference type="Proteomes" id="UP000324222"/>
    </source>
</evidence>
<protein>
    <submittedName>
        <fullName evidence="2">Uncharacterized protein</fullName>
    </submittedName>
</protein>
<dbReference type="Proteomes" id="UP000324222">
    <property type="component" value="Unassembled WGS sequence"/>
</dbReference>
<evidence type="ECO:0000313" key="2">
    <source>
        <dbReference type="EMBL" id="MPC42816.1"/>
    </source>
</evidence>
<comment type="caution">
    <text evidence="2">The sequence shown here is derived from an EMBL/GenBank/DDBJ whole genome shotgun (WGS) entry which is preliminary data.</text>
</comment>
<proteinExistence type="predicted"/>
<accession>A0A5B7FBX4</accession>
<name>A0A5B7FBX4_PORTR</name>
<sequence>MRHCHPNNLTRGKGAASIGAGNGHHIRGSACPAEGLPAEFPRPNSVESEGVKTIATEAGKHEPEV</sequence>
<keyword evidence="3" id="KW-1185">Reference proteome</keyword>
<gene>
    <name evidence="2" type="ORF">E2C01_036447</name>
</gene>
<dbReference type="AlphaFoldDB" id="A0A5B7FBX4"/>
<reference evidence="2 3" key="1">
    <citation type="submission" date="2019-05" db="EMBL/GenBank/DDBJ databases">
        <title>Another draft genome of Portunus trituberculatus and its Hox gene families provides insights of decapod evolution.</title>
        <authorList>
            <person name="Jeong J.-H."/>
            <person name="Song I."/>
            <person name="Kim S."/>
            <person name="Choi T."/>
            <person name="Kim D."/>
            <person name="Ryu S."/>
            <person name="Kim W."/>
        </authorList>
    </citation>
    <scope>NUCLEOTIDE SEQUENCE [LARGE SCALE GENOMIC DNA]</scope>
    <source>
        <tissue evidence="2">Muscle</tissue>
    </source>
</reference>
<organism evidence="2 3">
    <name type="scientific">Portunus trituberculatus</name>
    <name type="common">Swimming crab</name>
    <name type="synonym">Neptunus trituberculatus</name>
    <dbReference type="NCBI Taxonomy" id="210409"/>
    <lineage>
        <taxon>Eukaryota</taxon>
        <taxon>Metazoa</taxon>
        <taxon>Ecdysozoa</taxon>
        <taxon>Arthropoda</taxon>
        <taxon>Crustacea</taxon>
        <taxon>Multicrustacea</taxon>
        <taxon>Malacostraca</taxon>
        <taxon>Eumalacostraca</taxon>
        <taxon>Eucarida</taxon>
        <taxon>Decapoda</taxon>
        <taxon>Pleocyemata</taxon>
        <taxon>Brachyura</taxon>
        <taxon>Eubrachyura</taxon>
        <taxon>Portunoidea</taxon>
        <taxon>Portunidae</taxon>
        <taxon>Portuninae</taxon>
        <taxon>Portunus</taxon>
    </lineage>
</organism>
<evidence type="ECO:0000256" key="1">
    <source>
        <dbReference type="SAM" id="MobiDB-lite"/>
    </source>
</evidence>